<evidence type="ECO:0000313" key="11">
    <source>
        <dbReference type="Proteomes" id="UP001595699"/>
    </source>
</evidence>
<dbReference type="Pfam" id="PF00528">
    <property type="entry name" value="BPD_transp_1"/>
    <property type="match status" value="1"/>
</dbReference>
<reference evidence="11" key="1">
    <citation type="journal article" date="2019" name="Int. J. Syst. Evol. Microbiol.">
        <title>The Global Catalogue of Microorganisms (GCM) 10K type strain sequencing project: providing services to taxonomists for standard genome sequencing and annotation.</title>
        <authorList>
            <consortium name="The Broad Institute Genomics Platform"/>
            <consortium name="The Broad Institute Genome Sequencing Center for Infectious Disease"/>
            <person name="Wu L."/>
            <person name="Ma J."/>
        </authorList>
    </citation>
    <scope>NUCLEOTIDE SEQUENCE [LARGE SCALE GENOMIC DNA]</scope>
    <source>
        <strain evidence="11">CGMCC 4.7241</strain>
    </source>
</reference>
<dbReference type="EMBL" id="JBHRZH010000033">
    <property type="protein sequence ID" value="MFC3764748.1"/>
    <property type="molecule type" value="Genomic_DNA"/>
</dbReference>
<dbReference type="Gene3D" id="1.10.3720.10">
    <property type="entry name" value="MetI-like"/>
    <property type="match status" value="1"/>
</dbReference>
<proteinExistence type="inferred from homology"/>
<feature type="transmembrane region" description="Helical" evidence="7">
    <location>
        <begin position="42"/>
        <end position="68"/>
    </location>
</feature>
<evidence type="ECO:0000256" key="1">
    <source>
        <dbReference type="ARBA" id="ARBA00004651"/>
    </source>
</evidence>
<gene>
    <name evidence="10" type="ORF">ACFOUW_28185</name>
</gene>
<dbReference type="Proteomes" id="UP001595699">
    <property type="component" value="Unassembled WGS sequence"/>
</dbReference>
<feature type="transmembrane region" description="Helical" evidence="7">
    <location>
        <begin position="192"/>
        <end position="211"/>
    </location>
</feature>
<feature type="transmembrane region" description="Helical" evidence="7">
    <location>
        <begin position="140"/>
        <end position="160"/>
    </location>
</feature>
<comment type="caution">
    <text evidence="10">The sequence shown here is derived from an EMBL/GenBank/DDBJ whole genome shotgun (WGS) entry which is preliminary data.</text>
</comment>
<evidence type="ECO:0000256" key="4">
    <source>
        <dbReference type="ARBA" id="ARBA00022692"/>
    </source>
</evidence>
<feature type="compositionally biased region" description="Polar residues" evidence="8">
    <location>
        <begin position="1"/>
        <end position="11"/>
    </location>
</feature>
<accession>A0ABV7YIM3</accession>
<evidence type="ECO:0000313" key="10">
    <source>
        <dbReference type="EMBL" id="MFC3764748.1"/>
    </source>
</evidence>
<keyword evidence="6 7" id="KW-0472">Membrane</keyword>
<feature type="transmembrane region" description="Helical" evidence="7">
    <location>
        <begin position="310"/>
        <end position="331"/>
    </location>
</feature>
<protein>
    <submittedName>
        <fullName evidence="10">Carbohydrate ABC transporter permease</fullName>
    </submittedName>
</protein>
<keyword evidence="4 7" id="KW-0812">Transmembrane</keyword>
<organism evidence="10 11">
    <name type="scientific">Tenggerimyces flavus</name>
    <dbReference type="NCBI Taxonomy" id="1708749"/>
    <lineage>
        <taxon>Bacteria</taxon>
        <taxon>Bacillati</taxon>
        <taxon>Actinomycetota</taxon>
        <taxon>Actinomycetes</taxon>
        <taxon>Propionibacteriales</taxon>
        <taxon>Nocardioidaceae</taxon>
        <taxon>Tenggerimyces</taxon>
    </lineage>
</organism>
<sequence>MAAPPTTTGPSKASRSGGTPSGRGSAGRRPPTLRERDARSGLLLISPTLIIVVVVVVVPLAWSALIAFQRMRLINVGRTGLFDDLTLRNFVTVFSSDALWSSLGTTVFYTVGSTFLAIVLGLVAALLVRRPFRGRTFVRAAMLIPYVAPVVAATFVWRVMLNPEFGIINTWGTRLFGWDDPVAFLSQARADVSFLGLEIPIPVALLTVIAFEGWRNFPFAFLFILARLSALSDEVEEAAIVDGATPLQRFRYIVLPQLMPVIAVLVVLRFIWTFNEFDSIFLLTGGTAGTNVVSVRVYELLTVQRNVGGAAAQSVFLALVLLVLVGTYLLVVRKRGGQQL</sequence>
<dbReference type="InterPro" id="IPR000515">
    <property type="entry name" value="MetI-like"/>
</dbReference>
<evidence type="ECO:0000256" key="3">
    <source>
        <dbReference type="ARBA" id="ARBA00022475"/>
    </source>
</evidence>
<evidence type="ECO:0000256" key="7">
    <source>
        <dbReference type="RuleBase" id="RU363032"/>
    </source>
</evidence>
<dbReference type="InterPro" id="IPR035906">
    <property type="entry name" value="MetI-like_sf"/>
</dbReference>
<comment type="similarity">
    <text evidence="7">Belongs to the binding-protein-dependent transport system permease family.</text>
</comment>
<evidence type="ECO:0000256" key="8">
    <source>
        <dbReference type="SAM" id="MobiDB-lite"/>
    </source>
</evidence>
<dbReference type="SUPFAM" id="SSF161098">
    <property type="entry name" value="MetI-like"/>
    <property type="match status" value="1"/>
</dbReference>
<evidence type="ECO:0000256" key="2">
    <source>
        <dbReference type="ARBA" id="ARBA00022448"/>
    </source>
</evidence>
<keyword evidence="3" id="KW-1003">Cell membrane</keyword>
<feature type="domain" description="ABC transmembrane type-1" evidence="9">
    <location>
        <begin position="103"/>
        <end position="330"/>
    </location>
</feature>
<dbReference type="InterPro" id="IPR050809">
    <property type="entry name" value="UgpAE/MalFG_permease"/>
</dbReference>
<feature type="transmembrane region" description="Helical" evidence="7">
    <location>
        <begin position="107"/>
        <end position="128"/>
    </location>
</feature>
<dbReference type="RefSeq" id="WP_205121602.1">
    <property type="nucleotide sequence ID" value="NZ_JAFBCM010000001.1"/>
</dbReference>
<dbReference type="PANTHER" id="PTHR43227:SF8">
    <property type="entry name" value="DIACETYLCHITOBIOSE UPTAKE SYSTEM PERMEASE PROTEIN DASB"/>
    <property type="match status" value="1"/>
</dbReference>
<dbReference type="PANTHER" id="PTHR43227">
    <property type="entry name" value="BLL4140 PROTEIN"/>
    <property type="match status" value="1"/>
</dbReference>
<evidence type="ECO:0000256" key="6">
    <source>
        <dbReference type="ARBA" id="ARBA00023136"/>
    </source>
</evidence>
<dbReference type="PROSITE" id="PS50928">
    <property type="entry name" value="ABC_TM1"/>
    <property type="match status" value="1"/>
</dbReference>
<feature type="transmembrane region" description="Helical" evidence="7">
    <location>
        <begin position="252"/>
        <end position="272"/>
    </location>
</feature>
<comment type="subcellular location">
    <subcellularLocation>
        <location evidence="1 7">Cell membrane</location>
        <topology evidence="1 7">Multi-pass membrane protein</topology>
    </subcellularLocation>
</comment>
<keyword evidence="5 7" id="KW-1133">Transmembrane helix</keyword>
<keyword evidence="11" id="KW-1185">Reference proteome</keyword>
<dbReference type="CDD" id="cd06261">
    <property type="entry name" value="TM_PBP2"/>
    <property type="match status" value="1"/>
</dbReference>
<feature type="region of interest" description="Disordered" evidence="8">
    <location>
        <begin position="1"/>
        <end position="33"/>
    </location>
</feature>
<evidence type="ECO:0000259" key="9">
    <source>
        <dbReference type="PROSITE" id="PS50928"/>
    </source>
</evidence>
<name>A0ABV7YIM3_9ACTN</name>
<keyword evidence="2 7" id="KW-0813">Transport</keyword>
<evidence type="ECO:0000256" key="5">
    <source>
        <dbReference type="ARBA" id="ARBA00022989"/>
    </source>
</evidence>